<dbReference type="SUPFAM" id="SSF52047">
    <property type="entry name" value="RNI-like"/>
    <property type="match status" value="1"/>
</dbReference>
<comment type="caution">
    <text evidence="1">The sequence shown here is derived from an EMBL/GenBank/DDBJ whole genome shotgun (WGS) entry which is preliminary data.</text>
</comment>
<dbReference type="Gene3D" id="3.80.10.10">
    <property type="entry name" value="Ribonuclease Inhibitor"/>
    <property type="match status" value="1"/>
</dbReference>
<keyword evidence="2" id="KW-1185">Reference proteome</keyword>
<sequence>MEGEDAAEFYFHRPKVQKNFPCEAVRNWDYTEIIGDGLTGLAPFDHLHFLPNLHSLGLQGILTTPLKIQSALSHPFPALTRLDLSSNVDITSELLSKVAENCPDLETLL</sequence>
<dbReference type="AlphaFoldDB" id="A0AAD5S0R5"/>
<evidence type="ECO:0000313" key="1">
    <source>
        <dbReference type="EMBL" id="KAJ3032865.1"/>
    </source>
</evidence>
<gene>
    <name evidence="1" type="ORF">HK097_005051</name>
</gene>
<dbReference type="InterPro" id="IPR032675">
    <property type="entry name" value="LRR_dom_sf"/>
</dbReference>
<dbReference type="EMBL" id="JADGJD010002385">
    <property type="protein sequence ID" value="KAJ3032865.1"/>
    <property type="molecule type" value="Genomic_DNA"/>
</dbReference>
<evidence type="ECO:0000313" key="2">
    <source>
        <dbReference type="Proteomes" id="UP001212841"/>
    </source>
</evidence>
<accession>A0AAD5S0R5</accession>
<protein>
    <submittedName>
        <fullName evidence="1">Uncharacterized protein</fullName>
    </submittedName>
</protein>
<organism evidence="1 2">
    <name type="scientific">Rhizophlyctis rosea</name>
    <dbReference type="NCBI Taxonomy" id="64517"/>
    <lineage>
        <taxon>Eukaryota</taxon>
        <taxon>Fungi</taxon>
        <taxon>Fungi incertae sedis</taxon>
        <taxon>Chytridiomycota</taxon>
        <taxon>Chytridiomycota incertae sedis</taxon>
        <taxon>Chytridiomycetes</taxon>
        <taxon>Rhizophlyctidales</taxon>
        <taxon>Rhizophlyctidaceae</taxon>
        <taxon>Rhizophlyctis</taxon>
    </lineage>
</organism>
<dbReference type="Proteomes" id="UP001212841">
    <property type="component" value="Unassembled WGS sequence"/>
</dbReference>
<name>A0AAD5S0R5_9FUNG</name>
<proteinExistence type="predicted"/>
<reference evidence="1" key="1">
    <citation type="submission" date="2020-05" db="EMBL/GenBank/DDBJ databases">
        <title>Phylogenomic resolution of chytrid fungi.</title>
        <authorList>
            <person name="Stajich J.E."/>
            <person name="Amses K."/>
            <person name="Simmons R."/>
            <person name="Seto K."/>
            <person name="Myers J."/>
            <person name="Bonds A."/>
            <person name="Quandt C.A."/>
            <person name="Barry K."/>
            <person name="Liu P."/>
            <person name="Grigoriev I."/>
            <person name="Longcore J.E."/>
            <person name="James T.Y."/>
        </authorList>
    </citation>
    <scope>NUCLEOTIDE SEQUENCE</scope>
    <source>
        <strain evidence="1">JEL0318</strain>
    </source>
</reference>